<accession>E2B465</accession>
<evidence type="ECO:0000313" key="3">
    <source>
        <dbReference type="Proteomes" id="UP000008237"/>
    </source>
</evidence>
<feature type="non-terminal residue" evidence="2">
    <location>
        <position position="1"/>
    </location>
</feature>
<dbReference type="Proteomes" id="UP000008237">
    <property type="component" value="Unassembled WGS sequence"/>
</dbReference>
<name>E2B465_HARSA</name>
<dbReference type="Pfam" id="PF16087">
    <property type="entry name" value="DUF4817"/>
    <property type="match status" value="1"/>
</dbReference>
<reference evidence="2 3" key="1">
    <citation type="journal article" date="2010" name="Science">
        <title>Genomic comparison of the ants Camponotus floridanus and Harpegnathos saltator.</title>
        <authorList>
            <person name="Bonasio R."/>
            <person name="Zhang G."/>
            <person name="Ye C."/>
            <person name="Mutti N.S."/>
            <person name="Fang X."/>
            <person name="Qin N."/>
            <person name="Donahue G."/>
            <person name="Yang P."/>
            <person name="Li Q."/>
            <person name="Li C."/>
            <person name="Zhang P."/>
            <person name="Huang Z."/>
            <person name="Berger S.L."/>
            <person name="Reinberg D."/>
            <person name="Wang J."/>
            <person name="Liebig J."/>
        </authorList>
    </citation>
    <scope>NUCLEOTIDE SEQUENCE [LARGE SCALE GENOMIC DNA]</scope>
    <source>
        <strain evidence="2 3">R22 G/1</strain>
    </source>
</reference>
<organism evidence="3">
    <name type="scientific">Harpegnathos saltator</name>
    <name type="common">Jerdon's jumping ant</name>
    <dbReference type="NCBI Taxonomy" id="610380"/>
    <lineage>
        <taxon>Eukaryota</taxon>
        <taxon>Metazoa</taxon>
        <taxon>Ecdysozoa</taxon>
        <taxon>Arthropoda</taxon>
        <taxon>Hexapoda</taxon>
        <taxon>Insecta</taxon>
        <taxon>Pterygota</taxon>
        <taxon>Neoptera</taxon>
        <taxon>Endopterygota</taxon>
        <taxon>Hymenoptera</taxon>
        <taxon>Apocrita</taxon>
        <taxon>Aculeata</taxon>
        <taxon>Formicoidea</taxon>
        <taxon>Formicidae</taxon>
        <taxon>Ponerinae</taxon>
        <taxon>Ponerini</taxon>
        <taxon>Harpegnathos</taxon>
    </lineage>
</organism>
<evidence type="ECO:0000259" key="1">
    <source>
        <dbReference type="Pfam" id="PF16087"/>
    </source>
</evidence>
<dbReference type="AlphaFoldDB" id="E2B465"/>
<feature type="non-terminal residue" evidence="2">
    <location>
        <position position="36"/>
    </location>
</feature>
<protein>
    <recommendedName>
        <fullName evidence="1">DUF4817 domain-containing protein</fullName>
    </recommendedName>
</protein>
<dbReference type="InterPro" id="IPR032135">
    <property type="entry name" value="DUF4817"/>
</dbReference>
<keyword evidence="3" id="KW-1185">Reference proteome</keyword>
<proteinExistence type="predicted"/>
<evidence type="ECO:0000313" key="2">
    <source>
        <dbReference type="EMBL" id="EFN89516.1"/>
    </source>
</evidence>
<gene>
    <name evidence="2" type="ORF">EAI_04140</name>
</gene>
<dbReference type="InParanoid" id="E2B465"/>
<dbReference type="EMBL" id="GL445504">
    <property type="protein sequence ID" value="EFN89516.1"/>
    <property type="molecule type" value="Genomic_DNA"/>
</dbReference>
<sequence>YTNEEYRDIVLIYGERQQNAREAARIYRQRYSNRPH</sequence>
<feature type="domain" description="DUF4817" evidence="1">
    <location>
        <begin position="2"/>
        <end position="35"/>
    </location>
</feature>